<dbReference type="Proteomes" id="UP000184357">
    <property type="component" value="Unassembled WGS sequence"/>
</dbReference>
<keyword evidence="1" id="KW-1133">Transmembrane helix</keyword>
<protein>
    <submittedName>
        <fullName evidence="2">Uncharacterized protein</fullName>
    </submittedName>
</protein>
<keyword evidence="1" id="KW-0472">Membrane</keyword>
<evidence type="ECO:0000313" key="2">
    <source>
        <dbReference type="EMBL" id="SHH10675.1"/>
    </source>
</evidence>
<keyword evidence="3" id="KW-1185">Reference proteome</keyword>
<accession>A0A1M5Q9A3</accession>
<name>A0A1M5Q9A3_9EURY</name>
<reference evidence="2 3" key="1">
    <citation type="submission" date="2016-11" db="EMBL/GenBank/DDBJ databases">
        <authorList>
            <person name="Jaros S."/>
            <person name="Januszkiewicz K."/>
            <person name="Wedrychowicz H."/>
        </authorList>
    </citation>
    <scope>NUCLEOTIDE SEQUENCE [LARGE SCALE GENOMIC DNA]</scope>
    <source>
        <strain evidence="2 3">DSM 9297</strain>
    </source>
</reference>
<organism evidence="2 3">
    <name type="scientific">Halobaculum gomorrense</name>
    <dbReference type="NCBI Taxonomy" id="43928"/>
    <lineage>
        <taxon>Archaea</taxon>
        <taxon>Methanobacteriati</taxon>
        <taxon>Methanobacteriota</taxon>
        <taxon>Stenosarchaea group</taxon>
        <taxon>Halobacteria</taxon>
        <taxon>Halobacteriales</taxon>
        <taxon>Haloferacaceae</taxon>
        <taxon>Halobaculum</taxon>
    </lineage>
</organism>
<keyword evidence="1" id="KW-0812">Transmembrane</keyword>
<feature type="transmembrane region" description="Helical" evidence="1">
    <location>
        <begin position="16"/>
        <end position="39"/>
    </location>
</feature>
<feature type="transmembrane region" description="Helical" evidence="1">
    <location>
        <begin position="86"/>
        <end position="105"/>
    </location>
</feature>
<dbReference type="EMBL" id="FQWV01000004">
    <property type="protein sequence ID" value="SHH10675.1"/>
    <property type="molecule type" value="Genomic_DNA"/>
</dbReference>
<proteinExistence type="predicted"/>
<feature type="transmembrane region" description="Helical" evidence="1">
    <location>
        <begin position="45"/>
        <end position="65"/>
    </location>
</feature>
<evidence type="ECO:0000256" key="1">
    <source>
        <dbReference type="SAM" id="Phobius"/>
    </source>
</evidence>
<sequence>MRLRNRKGDPIDPVPFLVVAGMAFMILFSAGPIYLMALFGVDVPVALAGSAAAFVPTAALAYHRLVRSAQPDLRGELPASLRFRRLWYAGVAFGLLLVALTLPLVDW</sequence>
<dbReference type="STRING" id="43928.SAMN05443636_1800"/>
<gene>
    <name evidence="2" type="ORF">SAMN05443636_1800</name>
</gene>
<dbReference type="OrthoDB" id="187492at2157"/>
<evidence type="ECO:0000313" key="3">
    <source>
        <dbReference type="Proteomes" id="UP000184357"/>
    </source>
</evidence>
<dbReference type="AlphaFoldDB" id="A0A1M5Q9A3"/>
<dbReference type="RefSeq" id="WP_073308677.1">
    <property type="nucleotide sequence ID" value="NZ_FQWV01000004.1"/>
</dbReference>